<accession>A0A3L7Z6I8</accession>
<protein>
    <submittedName>
        <fullName evidence="1">Uncharacterized protein</fullName>
    </submittedName>
</protein>
<dbReference type="AlphaFoldDB" id="A0A3L7Z6I8"/>
<organism evidence="1 2">
    <name type="scientific">Bacteroides acidifaciens</name>
    <dbReference type="NCBI Taxonomy" id="85831"/>
    <lineage>
        <taxon>Bacteria</taxon>
        <taxon>Pseudomonadati</taxon>
        <taxon>Bacteroidota</taxon>
        <taxon>Bacteroidia</taxon>
        <taxon>Bacteroidales</taxon>
        <taxon>Bacteroidaceae</taxon>
        <taxon>Bacteroides</taxon>
    </lineage>
</organism>
<comment type="caution">
    <text evidence="1">The sequence shown here is derived from an EMBL/GenBank/DDBJ whole genome shotgun (WGS) entry which is preliminary data.</text>
</comment>
<name>A0A3L7Z6I8_9BACE</name>
<gene>
    <name evidence="1" type="ORF">D7Y07_00525</name>
</gene>
<evidence type="ECO:0000313" key="2">
    <source>
        <dbReference type="Proteomes" id="UP000267159"/>
    </source>
</evidence>
<dbReference type="EMBL" id="RAZM01000001">
    <property type="protein sequence ID" value="RLT81887.1"/>
    <property type="molecule type" value="Genomic_DNA"/>
</dbReference>
<dbReference type="RefSeq" id="WP_121765049.1">
    <property type="nucleotide sequence ID" value="NZ_RAZM01000001.1"/>
</dbReference>
<dbReference type="Proteomes" id="UP000267159">
    <property type="component" value="Unassembled WGS sequence"/>
</dbReference>
<evidence type="ECO:0000313" key="1">
    <source>
        <dbReference type="EMBL" id="RLT81887.1"/>
    </source>
</evidence>
<reference evidence="1 2" key="1">
    <citation type="submission" date="2018-09" db="EMBL/GenBank/DDBJ databases">
        <title>Murine metabolic-syndrome-specific gut microbial biobank.</title>
        <authorList>
            <person name="Liu C."/>
        </authorList>
    </citation>
    <scope>NUCLEOTIDE SEQUENCE [LARGE SCALE GENOMIC DNA]</scope>
    <source>
        <strain evidence="1 2">0.1X-D8-26</strain>
    </source>
</reference>
<proteinExistence type="predicted"/>
<sequence>MKKLFKIIVGCVIVVLTLKACHLNYVCDVVDSIPKEIRERIITEHPECADIDLLVKLWETKGDSLVSEIVQEQIYDCELIEYLKHHPEENN</sequence>